<dbReference type="Gene3D" id="3.30.260.10">
    <property type="entry name" value="TCP-1-like chaperonin intermediate domain"/>
    <property type="match status" value="1"/>
</dbReference>
<keyword evidence="4" id="KW-0143">Chaperone</keyword>
<dbReference type="EMBL" id="PKPP01005944">
    <property type="protein sequence ID" value="PWA58273.1"/>
    <property type="molecule type" value="Genomic_DNA"/>
</dbReference>
<keyword evidence="5" id="KW-0175">Coiled coil</keyword>
<keyword evidence="3" id="KW-0067">ATP-binding</keyword>
<dbReference type="Pfam" id="PF00118">
    <property type="entry name" value="Cpn60_TCP1"/>
    <property type="match status" value="1"/>
</dbReference>
<dbReference type="SUPFAM" id="SSF48592">
    <property type="entry name" value="GroEL equatorial domain-like"/>
    <property type="match status" value="1"/>
</dbReference>
<dbReference type="OrthoDB" id="1748577at2759"/>
<evidence type="ECO:0000256" key="1">
    <source>
        <dbReference type="ARBA" id="ARBA00008020"/>
    </source>
</evidence>
<feature type="region of interest" description="Disordered" evidence="6">
    <location>
        <begin position="1"/>
        <end position="36"/>
    </location>
</feature>
<evidence type="ECO:0000256" key="4">
    <source>
        <dbReference type="ARBA" id="ARBA00023186"/>
    </source>
</evidence>
<keyword evidence="8" id="KW-1185">Reference proteome</keyword>
<dbReference type="Gene3D" id="3.50.7.10">
    <property type="entry name" value="GroEL"/>
    <property type="match status" value="1"/>
</dbReference>
<dbReference type="PROSITE" id="PS00750">
    <property type="entry name" value="TCP1_1"/>
    <property type="match status" value="1"/>
</dbReference>
<gene>
    <name evidence="7" type="ORF">CTI12_AA399360</name>
</gene>
<dbReference type="GO" id="GO:0016887">
    <property type="term" value="F:ATP hydrolysis activity"/>
    <property type="evidence" value="ECO:0007669"/>
    <property type="project" value="InterPro"/>
</dbReference>
<dbReference type="InterPro" id="IPR027410">
    <property type="entry name" value="TCP-1-like_intermed_sf"/>
</dbReference>
<evidence type="ECO:0000313" key="7">
    <source>
        <dbReference type="EMBL" id="PWA58273.1"/>
    </source>
</evidence>
<reference evidence="7 8" key="1">
    <citation type="journal article" date="2018" name="Mol. Plant">
        <title>The genome of Artemisia annua provides insight into the evolution of Asteraceae family and artemisinin biosynthesis.</title>
        <authorList>
            <person name="Shen Q."/>
            <person name="Zhang L."/>
            <person name="Liao Z."/>
            <person name="Wang S."/>
            <person name="Yan T."/>
            <person name="Shi P."/>
            <person name="Liu M."/>
            <person name="Fu X."/>
            <person name="Pan Q."/>
            <person name="Wang Y."/>
            <person name="Lv Z."/>
            <person name="Lu X."/>
            <person name="Zhang F."/>
            <person name="Jiang W."/>
            <person name="Ma Y."/>
            <person name="Chen M."/>
            <person name="Hao X."/>
            <person name="Li L."/>
            <person name="Tang Y."/>
            <person name="Lv G."/>
            <person name="Zhou Y."/>
            <person name="Sun X."/>
            <person name="Brodelius P.E."/>
            <person name="Rose J.K.C."/>
            <person name="Tang K."/>
        </authorList>
    </citation>
    <scope>NUCLEOTIDE SEQUENCE [LARGE SCALE GENOMIC DNA]</scope>
    <source>
        <strain evidence="8">cv. Huhao1</strain>
        <tissue evidence="7">Leaf</tissue>
    </source>
</reference>
<dbReference type="GO" id="GO:0051082">
    <property type="term" value="F:unfolded protein binding"/>
    <property type="evidence" value="ECO:0007669"/>
    <property type="project" value="InterPro"/>
</dbReference>
<feature type="coiled-coil region" evidence="5">
    <location>
        <begin position="36"/>
        <end position="86"/>
    </location>
</feature>
<evidence type="ECO:0000256" key="2">
    <source>
        <dbReference type="ARBA" id="ARBA00022741"/>
    </source>
</evidence>
<dbReference type="AlphaFoldDB" id="A0A2U1MAK6"/>
<dbReference type="InterPro" id="IPR027413">
    <property type="entry name" value="GROEL-like_equatorial_sf"/>
</dbReference>
<keyword evidence="2" id="KW-0547">Nucleotide-binding</keyword>
<dbReference type="InterPro" id="IPR017998">
    <property type="entry name" value="Chaperone_TCP-1"/>
</dbReference>
<evidence type="ECO:0000256" key="5">
    <source>
        <dbReference type="SAM" id="Coils"/>
    </source>
</evidence>
<organism evidence="7 8">
    <name type="scientific">Artemisia annua</name>
    <name type="common">Sweet wormwood</name>
    <dbReference type="NCBI Taxonomy" id="35608"/>
    <lineage>
        <taxon>Eukaryota</taxon>
        <taxon>Viridiplantae</taxon>
        <taxon>Streptophyta</taxon>
        <taxon>Embryophyta</taxon>
        <taxon>Tracheophyta</taxon>
        <taxon>Spermatophyta</taxon>
        <taxon>Magnoliopsida</taxon>
        <taxon>eudicotyledons</taxon>
        <taxon>Gunneridae</taxon>
        <taxon>Pentapetalae</taxon>
        <taxon>asterids</taxon>
        <taxon>campanulids</taxon>
        <taxon>Asterales</taxon>
        <taxon>Asteraceae</taxon>
        <taxon>Asteroideae</taxon>
        <taxon>Anthemideae</taxon>
        <taxon>Artemisiinae</taxon>
        <taxon>Artemisia</taxon>
    </lineage>
</organism>
<protein>
    <submittedName>
        <fullName evidence="7">Chaperone, tailless complex polypeptide 1</fullName>
    </submittedName>
</protein>
<evidence type="ECO:0000313" key="8">
    <source>
        <dbReference type="Proteomes" id="UP000245207"/>
    </source>
</evidence>
<dbReference type="STRING" id="35608.A0A2U1MAK6"/>
<comment type="caution">
    <text evidence="7">The sequence shown here is derived from an EMBL/GenBank/DDBJ whole genome shotgun (WGS) entry which is preliminary data.</text>
</comment>
<dbReference type="PANTHER" id="PTHR11353">
    <property type="entry name" value="CHAPERONIN"/>
    <property type="match status" value="1"/>
</dbReference>
<proteinExistence type="inferred from homology"/>
<accession>A0A2U1MAK6</accession>
<dbReference type="InterPro" id="IPR002194">
    <property type="entry name" value="Chaperonin_TCP-1_CS"/>
</dbReference>
<name>A0A2U1MAK6_ARTAN</name>
<evidence type="ECO:0000256" key="3">
    <source>
        <dbReference type="ARBA" id="ARBA00022840"/>
    </source>
</evidence>
<sequence>MAPRNFYRNQKIKRQEQKLVTKDDDDFSKKKSTKMMRKAKDRIERRNQDLLDADQDVIIIRRLERAEKTKQTHEALIKNIDDCEELSKIARSSLGPSGSHKLVFKLFLNELVVQLQHPAPKVLLLAAKQQLKKFGDGAVLVVSIAGQHLEGAKKLIKMGLNPRHIIHGYKKASKKVGEILEALVQEGSETMDVRNKDQVILRMNAPVSSKLYFRDHILSLIAEACIQVCPKNPVNFNVDNVRVARLLGVSLGASKTFRGMVLKVDTVAGSIKGIHDAKVLVIAGGVDTTDSEQDREPQSMFDRLMAEHHVGDQSLGQQHELPPKELLSIFYDSIWANNLQLKREVEMLAVKIHGDKLFGLSPDGRLSSFDIRSSKVCWSIPTDIALYLDFSFKSSESNCSYFVDSSRVFIHTQETKPVGFRYQKYEVCENRFGYLDEELIPSRLVTEIYFDPVEGCPINPLMSHCDEILIIRTVHGQLTSYKQETNIVLWYERVDTFYIWIVSREEGLKFQKEQLRLYQSRQRTVW</sequence>
<comment type="similarity">
    <text evidence="1">Belongs to the TCP-1 chaperonin family.</text>
</comment>
<dbReference type="GO" id="GO:0005524">
    <property type="term" value="F:ATP binding"/>
    <property type="evidence" value="ECO:0007669"/>
    <property type="project" value="UniProtKB-KW"/>
</dbReference>
<feature type="compositionally biased region" description="Basic and acidic residues" evidence="6">
    <location>
        <begin position="13"/>
        <end position="22"/>
    </location>
</feature>
<dbReference type="Proteomes" id="UP000245207">
    <property type="component" value="Unassembled WGS sequence"/>
</dbReference>
<dbReference type="InterPro" id="IPR027409">
    <property type="entry name" value="GroEL-like_apical_dom_sf"/>
</dbReference>
<dbReference type="Gene3D" id="1.10.560.10">
    <property type="entry name" value="GroEL-like equatorial domain"/>
    <property type="match status" value="1"/>
</dbReference>
<evidence type="ECO:0000256" key="6">
    <source>
        <dbReference type="SAM" id="MobiDB-lite"/>
    </source>
</evidence>
<dbReference type="InterPro" id="IPR002423">
    <property type="entry name" value="Cpn60/GroEL/TCP-1"/>
</dbReference>
<dbReference type="GO" id="GO:0140662">
    <property type="term" value="F:ATP-dependent protein folding chaperone"/>
    <property type="evidence" value="ECO:0007669"/>
    <property type="project" value="InterPro"/>
</dbReference>